<dbReference type="InterPro" id="IPR001752">
    <property type="entry name" value="Kinesin_motor_dom"/>
</dbReference>
<gene>
    <name evidence="13" type="ORF">C2E21_8742</name>
</gene>
<dbReference type="OrthoDB" id="3176171at2759"/>
<dbReference type="AlphaFoldDB" id="A0A2P6TDH7"/>
<evidence type="ECO:0000313" key="13">
    <source>
        <dbReference type="EMBL" id="PRW20706.1"/>
    </source>
</evidence>
<feature type="binding site" evidence="9">
    <location>
        <begin position="92"/>
        <end position="99"/>
    </location>
    <ligand>
        <name>ATP</name>
        <dbReference type="ChEBI" id="CHEBI:30616"/>
    </ligand>
</feature>
<keyword evidence="2" id="KW-0963">Cytoplasm</keyword>
<dbReference type="EMBL" id="LHPG02000022">
    <property type="protein sequence ID" value="PRW20706.1"/>
    <property type="molecule type" value="Genomic_DNA"/>
</dbReference>
<accession>A0A2P6TDH7</accession>
<evidence type="ECO:0000256" key="3">
    <source>
        <dbReference type="ARBA" id="ARBA00022701"/>
    </source>
</evidence>
<evidence type="ECO:0000256" key="8">
    <source>
        <dbReference type="ARBA" id="ARBA00023212"/>
    </source>
</evidence>
<feature type="domain" description="Kinesin motor" evidence="12">
    <location>
        <begin position="8"/>
        <end position="356"/>
    </location>
</feature>
<feature type="region of interest" description="Disordered" evidence="11">
    <location>
        <begin position="658"/>
        <end position="688"/>
    </location>
</feature>
<keyword evidence="6" id="KW-0175">Coiled coil</keyword>
<evidence type="ECO:0000256" key="5">
    <source>
        <dbReference type="ARBA" id="ARBA00022840"/>
    </source>
</evidence>
<dbReference type="PANTHER" id="PTHR47969">
    <property type="entry name" value="CHROMOSOME-ASSOCIATED KINESIN KIF4A-RELATED"/>
    <property type="match status" value="1"/>
</dbReference>
<comment type="caution">
    <text evidence="13">The sequence shown here is derived from an EMBL/GenBank/DDBJ whole genome shotgun (WGS) entry which is preliminary data.</text>
</comment>
<evidence type="ECO:0000256" key="6">
    <source>
        <dbReference type="ARBA" id="ARBA00023054"/>
    </source>
</evidence>
<protein>
    <recommendedName>
        <fullName evidence="10">Kinesin-like protein</fullName>
    </recommendedName>
</protein>
<evidence type="ECO:0000256" key="2">
    <source>
        <dbReference type="ARBA" id="ARBA00022490"/>
    </source>
</evidence>
<evidence type="ECO:0000256" key="11">
    <source>
        <dbReference type="SAM" id="MobiDB-lite"/>
    </source>
</evidence>
<keyword evidence="7 9" id="KW-0505">Motor protein</keyword>
<evidence type="ECO:0000256" key="10">
    <source>
        <dbReference type="RuleBase" id="RU000394"/>
    </source>
</evidence>
<reference evidence="13 14" key="1">
    <citation type="journal article" date="2018" name="Plant J.">
        <title>Genome sequences of Chlorella sorokiniana UTEX 1602 and Micractinium conductrix SAG 241.80: implications to maltose excretion by a green alga.</title>
        <authorList>
            <person name="Arriola M.B."/>
            <person name="Velmurugan N."/>
            <person name="Zhang Y."/>
            <person name="Plunkett M.H."/>
            <person name="Hondzo H."/>
            <person name="Barney B.M."/>
        </authorList>
    </citation>
    <scope>NUCLEOTIDE SEQUENCE [LARGE SCALE GENOMIC DNA]</scope>
    <source>
        <strain evidence="14">UTEX 1602</strain>
    </source>
</reference>
<feature type="compositionally biased region" description="Low complexity" evidence="11">
    <location>
        <begin position="396"/>
        <end position="413"/>
    </location>
</feature>
<keyword evidence="4 9" id="KW-0547">Nucleotide-binding</keyword>
<keyword evidence="5 9" id="KW-0067">ATP-binding</keyword>
<dbReference type="GO" id="GO:0008017">
    <property type="term" value="F:microtubule binding"/>
    <property type="evidence" value="ECO:0007669"/>
    <property type="project" value="InterPro"/>
</dbReference>
<proteinExistence type="inferred from homology"/>
<dbReference type="Proteomes" id="UP000239899">
    <property type="component" value="Unassembled WGS sequence"/>
</dbReference>
<dbReference type="PANTHER" id="PTHR47969:SF21">
    <property type="entry name" value="KINESIN-LIKE PROTEIN"/>
    <property type="match status" value="1"/>
</dbReference>
<organism evidence="13 14">
    <name type="scientific">Chlorella sorokiniana</name>
    <name type="common">Freshwater green alga</name>
    <dbReference type="NCBI Taxonomy" id="3076"/>
    <lineage>
        <taxon>Eukaryota</taxon>
        <taxon>Viridiplantae</taxon>
        <taxon>Chlorophyta</taxon>
        <taxon>core chlorophytes</taxon>
        <taxon>Trebouxiophyceae</taxon>
        <taxon>Chlorellales</taxon>
        <taxon>Chlorellaceae</taxon>
        <taxon>Chlorella clade</taxon>
        <taxon>Chlorella</taxon>
    </lineage>
</organism>
<dbReference type="SUPFAM" id="SSF52540">
    <property type="entry name" value="P-loop containing nucleoside triphosphate hydrolases"/>
    <property type="match status" value="1"/>
</dbReference>
<keyword evidence="3 10" id="KW-0493">Microtubule</keyword>
<sequence length="718" mass="76286">MAPTSSECVRVAVRCRPLNERERAERQAEVVAVDAAAAQVVLRAAGGEAPRAFTFDRTFGPEATQAEVYDAMAAPLVESALAGYNATLFAFGQTGTGKTHTMEGITAGGSGSASAAPPELPAAAGIIPRAFRHIFAAIGASADQTFLVRASMLEIYQEEVRDLLAKNPTARLELHEAKDGGVYVKGLNTFVVKSEAEIAAVLEVGKRNRSVGATLMNQDSSRSHSVFTITIEAAAAAGSSDVGGSGGNGGSIRVGKLHLVDLAGSERQGKTGAAGERLKEASKINLSLSALGNVISALVDGKSGFVPYRDSKLTRLLQDSLGGNTRTVMIANVGPAASNGEETLSTLRYANRAKNIRNKPRVNEDPKDAMLREFQEEIERLKAELAAGGSGGSSLGGSSSSSSSDAAADAAAELSEEEVARMRQQLEEDLRAEYSSGGAELDAATLEQIRQEVEVQLASQLHEAEVERRRAMREAAKLGQQVQQQTAHVQQAAQRKAQVAACNSELASKLKLLEGKLLRGEQQGGLDRLAQQAAAQLSWQQAELRKQRAAEAEAAQRIAALEANAQAVQTHTMTLQEEAAAVTSQLEAAVGEHEAARAELGDVLQAWQHDREELAEQIRALHYNLALKTLVIDAFIPQEEVSKLMRRMTYNVEDGSWSLRSDAAPAPTRAGQGSAMRRPASARQPGSRFRATGPVLFLDADTPQLRSLDFGGMPWALA</sequence>
<dbReference type="GO" id="GO:0005524">
    <property type="term" value="F:ATP binding"/>
    <property type="evidence" value="ECO:0007669"/>
    <property type="project" value="UniProtKB-UniRule"/>
</dbReference>
<dbReference type="PROSITE" id="PS00411">
    <property type="entry name" value="KINESIN_MOTOR_1"/>
    <property type="match status" value="1"/>
</dbReference>
<dbReference type="PROSITE" id="PS50067">
    <property type="entry name" value="KINESIN_MOTOR_2"/>
    <property type="match status" value="1"/>
</dbReference>
<feature type="region of interest" description="Disordered" evidence="11">
    <location>
        <begin position="386"/>
        <end position="420"/>
    </location>
</feature>
<evidence type="ECO:0000259" key="12">
    <source>
        <dbReference type="PROSITE" id="PS50067"/>
    </source>
</evidence>
<dbReference type="FunFam" id="3.40.850.10:FF:000029">
    <property type="entry name" value="Kinesin-like protein KIF17"/>
    <property type="match status" value="1"/>
</dbReference>
<evidence type="ECO:0000256" key="1">
    <source>
        <dbReference type="ARBA" id="ARBA00004245"/>
    </source>
</evidence>
<dbReference type="GO" id="GO:0003777">
    <property type="term" value="F:microtubule motor activity"/>
    <property type="evidence" value="ECO:0007669"/>
    <property type="project" value="InterPro"/>
</dbReference>
<name>A0A2P6TDH7_CHLSO</name>
<evidence type="ECO:0000313" key="14">
    <source>
        <dbReference type="Proteomes" id="UP000239899"/>
    </source>
</evidence>
<keyword evidence="14" id="KW-1185">Reference proteome</keyword>
<evidence type="ECO:0000256" key="7">
    <source>
        <dbReference type="ARBA" id="ARBA00023175"/>
    </source>
</evidence>
<evidence type="ECO:0000256" key="4">
    <source>
        <dbReference type="ARBA" id="ARBA00022741"/>
    </source>
</evidence>
<dbReference type="GO" id="GO:0007018">
    <property type="term" value="P:microtubule-based movement"/>
    <property type="evidence" value="ECO:0007669"/>
    <property type="project" value="InterPro"/>
</dbReference>
<comment type="similarity">
    <text evidence="9 10">Belongs to the TRAFAC class myosin-kinesin ATPase superfamily. Kinesin family.</text>
</comment>
<keyword evidence="8" id="KW-0206">Cytoskeleton</keyword>
<dbReference type="SMART" id="SM00129">
    <property type="entry name" value="KISc"/>
    <property type="match status" value="1"/>
</dbReference>
<evidence type="ECO:0000256" key="9">
    <source>
        <dbReference type="PROSITE-ProRule" id="PRU00283"/>
    </source>
</evidence>
<dbReference type="InterPro" id="IPR027640">
    <property type="entry name" value="Kinesin-like_fam"/>
</dbReference>
<dbReference type="InterPro" id="IPR036961">
    <property type="entry name" value="Kinesin_motor_dom_sf"/>
</dbReference>
<dbReference type="InterPro" id="IPR027417">
    <property type="entry name" value="P-loop_NTPase"/>
</dbReference>
<comment type="subcellular location">
    <subcellularLocation>
        <location evidence="1">Cytoplasm</location>
        <location evidence="1">Cytoskeleton</location>
    </subcellularLocation>
</comment>
<dbReference type="GO" id="GO:0005874">
    <property type="term" value="C:microtubule"/>
    <property type="evidence" value="ECO:0007669"/>
    <property type="project" value="UniProtKB-KW"/>
</dbReference>
<dbReference type="STRING" id="3076.A0A2P6TDH7"/>
<dbReference type="Gene3D" id="3.40.850.10">
    <property type="entry name" value="Kinesin motor domain"/>
    <property type="match status" value="1"/>
</dbReference>
<dbReference type="PRINTS" id="PR00380">
    <property type="entry name" value="KINESINHEAVY"/>
</dbReference>
<dbReference type="InterPro" id="IPR019821">
    <property type="entry name" value="Kinesin_motor_CS"/>
</dbReference>
<dbReference type="Pfam" id="PF00225">
    <property type="entry name" value="Kinesin"/>
    <property type="match status" value="1"/>
</dbReference>